<keyword evidence="5" id="KW-0804">Transcription</keyword>
<evidence type="ECO:0000256" key="4">
    <source>
        <dbReference type="ARBA" id="ARBA00023125"/>
    </source>
</evidence>
<accession>A0A5P8E945</accession>
<proteinExistence type="predicted"/>
<evidence type="ECO:0000313" key="8">
    <source>
        <dbReference type="EMBL" id="QFQ13468.1"/>
    </source>
</evidence>
<dbReference type="InterPro" id="IPR027417">
    <property type="entry name" value="P-loop_NTPase"/>
</dbReference>
<dbReference type="SUPFAM" id="SSF52540">
    <property type="entry name" value="P-loop containing nucleoside triphosphate hydrolases"/>
    <property type="match status" value="1"/>
</dbReference>
<evidence type="ECO:0000256" key="5">
    <source>
        <dbReference type="ARBA" id="ARBA00023163"/>
    </source>
</evidence>
<dbReference type="GO" id="GO:0005524">
    <property type="term" value="F:ATP binding"/>
    <property type="evidence" value="ECO:0007669"/>
    <property type="project" value="UniProtKB-KW"/>
</dbReference>
<dbReference type="KEGG" id="alq:C7Y71_010875"/>
<keyword evidence="3" id="KW-0805">Transcription regulation</keyword>
<evidence type="ECO:0000256" key="2">
    <source>
        <dbReference type="ARBA" id="ARBA00022840"/>
    </source>
</evidence>
<dbReference type="RefSeq" id="WP_111898855.1">
    <property type="nucleotide sequence ID" value="NZ_CP033459.1"/>
</dbReference>
<feature type="domain" description="Sigma-54 factor interaction" evidence="7">
    <location>
        <begin position="15"/>
        <end position="244"/>
    </location>
</feature>
<dbReference type="AlphaFoldDB" id="A0A5P8E945"/>
<keyword evidence="2" id="KW-0067">ATP-binding</keyword>
<dbReference type="PROSITE" id="PS00676">
    <property type="entry name" value="SIGMA54_INTERACT_2"/>
    <property type="match status" value="1"/>
</dbReference>
<dbReference type="SMART" id="SM00382">
    <property type="entry name" value="AAA"/>
    <property type="match status" value="1"/>
</dbReference>
<dbReference type="InterPro" id="IPR058031">
    <property type="entry name" value="AAA_lid_NorR"/>
</dbReference>
<dbReference type="FunFam" id="3.40.50.300:FF:000006">
    <property type="entry name" value="DNA-binding transcriptional regulator NtrC"/>
    <property type="match status" value="1"/>
</dbReference>
<dbReference type="OrthoDB" id="9810703at2"/>
<keyword evidence="9" id="KW-1185">Reference proteome</keyword>
<dbReference type="EMBL" id="CP033459">
    <property type="protein sequence ID" value="QFQ13468.1"/>
    <property type="molecule type" value="Genomic_DNA"/>
</dbReference>
<dbReference type="Pfam" id="PF25601">
    <property type="entry name" value="AAA_lid_14"/>
    <property type="match status" value="1"/>
</dbReference>
<dbReference type="PROSITE" id="PS00688">
    <property type="entry name" value="SIGMA54_INTERACT_3"/>
    <property type="match status" value="1"/>
</dbReference>
<reference evidence="8 9" key="1">
    <citation type="submission" date="2018-11" db="EMBL/GenBank/DDBJ databases">
        <authorList>
            <person name="Na S.W."/>
            <person name="Baik M."/>
        </authorList>
    </citation>
    <scope>NUCLEOTIDE SEQUENCE [LARGE SCALE GENOMIC DNA]</scope>
    <source>
        <strain evidence="8 9">E39</strain>
    </source>
</reference>
<organism evidence="8 9">
    <name type="scientific">Pseudoprevotella muciniphila</name>
    <dbReference type="NCBI Taxonomy" id="2133944"/>
    <lineage>
        <taxon>Bacteria</taxon>
        <taxon>Pseudomonadati</taxon>
        <taxon>Bacteroidota</taxon>
        <taxon>Bacteroidia</taxon>
        <taxon>Bacteroidales</taxon>
        <taxon>Prevotellaceae</taxon>
        <taxon>Pseudoprevotella</taxon>
    </lineage>
</organism>
<dbReference type="InterPro" id="IPR003593">
    <property type="entry name" value="AAA+_ATPase"/>
</dbReference>
<evidence type="ECO:0000256" key="6">
    <source>
        <dbReference type="SAM" id="MobiDB-lite"/>
    </source>
</evidence>
<evidence type="ECO:0000256" key="1">
    <source>
        <dbReference type="ARBA" id="ARBA00022741"/>
    </source>
</evidence>
<name>A0A5P8E945_9BACT</name>
<dbReference type="PROSITE" id="PS50045">
    <property type="entry name" value="SIGMA54_INTERACT_4"/>
    <property type="match status" value="1"/>
</dbReference>
<keyword evidence="1" id="KW-0547">Nucleotide-binding</keyword>
<gene>
    <name evidence="8" type="ORF">C7Y71_010875</name>
</gene>
<dbReference type="Proteomes" id="UP000249375">
    <property type="component" value="Chromosome"/>
</dbReference>
<dbReference type="PANTHER" id="PTHR32071">
    <property type="entry name" value="TRANSCRIPTIONAL REGULATORY PROTEIN"/>
    <property type="match status" value="1"/>
</dbReference>
<sequence>MKESELNKIKKKYEIVGNCDGMNHAIKIALKIAPVDLSVLVIGENGSGKEIFSHIIHDSSKRSRKKLMAINCGAIPEGTIDSELFGHKKGAYTDALEDSKGYFGTADGGTLFLDEIGELPLGTQSRLLRVLETGEYLPVGATKVEKTDVRIVAATNVNLLEAVERGKFREDLYYRLSGITIRIPPLRERGGDIIDLFRHFALNMAQKHEIPPIRIEESAKKMLLNYNWPGNIRQLKNLAESLTILTEERVISAEILKKHPPFNTKKSLPRQLEDNIDYKNIVPILLTMYKGMSDDINKIKEALKNAGIQVDKKKELPPTKDVQEAIVEEVRDTEQKK</sequence>
<dbReference type="Gene3D" id="3.40.50.300">
    <property type="entry name" value="P-loop containing nucleotide triphosphate hydrolases"/>
    <property type="match status" value="1"/>
</dbReference>
<evidence type="ECO:0000259" key="7">
    <source>
        <dbReference type="PROSITE" id="PS50045"/>
    </source>
</evidence>
<evidence type="ECO:0000313" key="9">
    <source>
        <dbReference type="Proteomes" id="UP000249375"/>
    </source>
</evidence>
<evidence type="ECO:0000256" key="3">
    <source>
        <dbReference type="ARBA" id="ARBA00023015"/>
    </source>
</evidence>
<dbReference type="PANTHER" id="PTHR32071:SF121">
    <property type="entry name" value="SIGMA L-DEPENDENT TRANSCRIPTIONAL REGULATOR YQIR-RELATED"/>
    <property type="match status" value="1"/>
</dbReference>
<feature type="region of interest" description="Disordered" evidence="6">
    <location>
        <begin position="310"/>
        <end position="337"/>
    </location>
</feature>
<dbReference type="GO" id="GO:0006355">
    <property type="term" value="P:regulation of DNA-templated transcription"/>
    <property type="evidence" value="ECO:0007669"/>
    <property type="project" value="InterPro"/>
</dbReference>
<dbReference type="InterPro" id="IPR025944">
    <property type="entry name" value="Sigma_54_int_dom_CS"/>
</dbReference>
<dbReference type="CDD" id="cd00009">
    <property type="entry name" value="AAA"/>
    <property type="match status" value="1"/>
</dbReference>
<keyword evidence="4" id="KW-0238">DNA-binding</keyword>
<protein>
    <submittedName>
        <fullName evidence="8">Sigma-54-dependent Fis family transcriptional regulator</fullName>
    </submittedName>
</protein>
<dbReference type="InterPro" id="IPR025943">
    <property type="entry name" value="Sigma_54_int_dom_ATP-bd_2"/>
</dbReference>
<dbReference type="GO" id="GO:0003677">
    <property type="term" value="F:DNA binding"/>
    <property type="evidence" value="ECO:0007669"/>
    <property type="project" value="UniProtKB-KW"/>
</dbReference>
<dbReference type="Gene3D" id="1.10.8.60">
    <property type="match status" value="1"/>
</dbReference>
<dbReference type="InterPro" id="IPR002078">
    <property type="entry name" value="Sigma_54_int"/>
</dbReference>
<dbReference type="Pfam" id="PF00158">
    <property type="entry name" value="Sigma54_activat"/>
    <property type="match status" value="1"/>
</dbReference>